<evidence type="ECO:0000256" key="1">
    <source>
        <dbReference type="ARBA" id="ARBA00000085"/>
    </source>
</evidence>
<evidence type="ECO:0000256" key="2">
    <source>
        <dbReference type="ARBA" id="ARBA00012438"/>
    </source>
</evidence>
<reference evidence="3 4" key="1">
    <citation type="submission" date="2018-06" db="EMBL/GenBank/DDBJ databases">
        <title>Genomic Encyclopedia of Archaeal and Bacterial Type Strains, Phase II (KMG-II): from individual species to whole genera.</title>
        <authorList>
            <person name="Goeker M."/>
        </authorList>
    </citation>
    <scope>NUCLEOTIDE SEQUENCE [LARGE SCALE GENOMIC DNA]</scope>
    <source>
        <strain evidence="3 4">DSM 24525</strain>
    </source>
</reference>
<dbReference type="CDD" id="cd00082">
    <property type="entry name" value="HisKA"/>
    <property type="match status" value="1"/>
</dbReference>
<comment type="catalytic activity">
    <reaction evidence="1">
        <text>ATP + protein L-histidine = ADP + protein N-phospho-L-histidine.</text>
        <dbReference type="EC" id="2.7.13.3"/>
    </reaction>
</comment>
<protein>
    <recommendedName>
        <fullName evidence="2">histidine kinase</fullName>
        <ecNumber evidence="2">2.7.13.3</ecNumber>
    </recommendedName>
</protein>
<keyword evidence="4" id="KW-1185">Reference proteome</keyword>
<dbReference type="InterPro" id="IPR003661">
    <property type="entry name" value="HisK_dim/P_dom"/>
</dbReference>
<organism evidence="3 4">
    <name type="scientific">Humitalea rosea</name>
    <dbReference type="NCBI Taxonomy" id="990373"/>
    <lineage>
        <taxon>Bacteria</taxon>
        <taxon>Pseudomonadati</taxon>
        <taxon>Pseudomonadota</taxon>
        <taxon>Alphaproteobacteria</taxon>
        <taxon>Acetobacterales</taxon>
        <taxon>Roseomonadaceae</taxon>
        <taxon>Humitalea</taxon>
    </lineage>
</organism>
<dbReference type="GO" id="GO:0000155">
    <property type="term" value="F:phosphorelay sensor kinase activity"/>
    <property type="evidence" value="ECO:0007669"/>
    <property type="project" value="InterPro"/>
</dbReference>
<dbReference type="AlphaFoldDB" id="A0A2W7J726"/>
<name>A0A2W7J726_9PROT</name>
<gene>
    <name evidence="3" type="ORF">C8P66_107134</name>
</gene>
<comment type="caution">
    <text evidence="3">The sequence shown here is derived from an EMBL/GenBank/DDBJ whole genome shotgun (WGS) entry which is preliminary data.</text>
</comment>
<evidence type="ECO:0000313" key="4">
    <source>
        <dbReference type="Proteomes" id="UP000249688"/>
    </source>
</evidence>
<accession>A0A2W7J726</accession>
<evidence type="ECO:0000313" key="3">
    <source>
        <dbReference type="EMBL" id="PZW47096.1"/>
    </source>
</evidence>
<dbReference type="EMBL" id="QKYU01000007">
    <property type="protein sequence ID" value="PZW47096.1"/>
    <property type="molecule type" value="Genomic_DNA"/>
</dbReference>
<dbReference type="OrthoDB" id="7267793at2"/>
<dbReference type="RefSeq" id="WP_111397685.1">
    <property type="nucleotide sequence ID" value="NZ_QKYU01000007.1"/>
</dbReference>
<sequence>MSDTRLAEAMEAAARSVRHGVNNQMMVLLGNLDLLANKAEDGSPAARQIGRAREAADRMAGLLGAYLALPRDAGVAKVRPRAALAALLPLLESAAGRGVSLEGSPEGVVAWPRPELPLALLGWAMEAEAARAAGAVVPGLVLHVAGGNQGLSLAPEPPPRDGAAFATAATAAGGAWDGTTLRLPGA</sequence>
<dbReference type="EC" id="2.7.13.3" evidence="2"/>
<dbReference type="Proteomes" id="UP000249688">
    <property type="component" value="Unassembled WGS sequence"/>
</dbReference>
<proteinExistence type="predicted"/>